<dbReference type="PANTHER" id="PTHR32282:SF11">
    <property type="entry name" value="PENICILLIN-BINDING PROTEIN 1B"/>
    <property type="match status" value="1"/>
</dbReference>
<comment type="catalytic activity">
    <reaction evidence="15">
        <text>Preferential cleavage: (Ac)2-L-Lys-D-Ala-|-D-Ala. Also transpeptidation of peptidyl-alanyl moieties that are N-acyl substituents of D-alanine.</text>
        <dbReference type="EC" id="3.4.16.4"/>
    </reaction>
</comment>
<dbReference type="Pfam" id="PF00912">
    <property type="entry name" value="Transgly"/>
    <property type="match status" value="1"/>
</dbReference>
<proteinExistence type="inferred from homology"/>
<dbReference type="OrthoDB" id="9766909at2"/>
<dbReference type="SUPFAM" id="SSF53955">
    <property type="entry name" value="Lysozyme-like"/>
    <property type="match status" value="1"/>
</dbReference>
<dbReference type="GO" id="GO:0071555">
    <property type="term" value="P:cell wall organization"/>
    <property type="evidence" value="ECO:0007669"/>
    <property type="project" value="UniProtKB-KW"/>
</dbReference>
<evidence type="ECO:0000256" key="15">
    <source>
        <dbReference type="ARBA" id="ARBA00034000"/>
    </source>
</evidence>
<dbReference type="InterPro" id="IPR050396">
    <property type="entry name" value="Glycosyltr_51/Transpeptidase"/>
</dbReference>
<dbReference type="InterPro" id="IPR001264">
    <property type="entry name" value="Glyco_trans_51"/>
</dbReference>
<keyword evidence="12" id="KW-0472">Membrane</keyword>
<dbReference type="Gene3D" id="3.40.710.10">
    <property type="entry name" value="DD-peptidase/beta-lactamase superfamily"/>
    <property type="match status" value="1"/>
</dbReference>
<comment type="catalytic activity">
    <reaction evidence="16">
        <text>[GlcNAc-(1-&gt;4)-Mur2Ac(oyl-L-Ala-gamma-D-Glu-L-Lys-D-Ala-D-Ala)](n)-di-trans,octa-cis-undecaprenyl diphosphate + beta-D-GlcNAc-(1-&gt;4)-Mur2Ac(oyl-L-Ala-gamma-D-Glu-L-Lys-D-Ala-D-Ala)-di-trans,octa-cis-undecaprenyl diphosphate = [GlcNAc-(1-&gt;4)-Mur2Ac(oyl-L-Ala-gamma-D-Glu-L-Lys-D-Ala-D-Ala)](n+1)-di-trans,octa-cis-undecaprenyl diphosphate + di-trans,octa-cis-undecaprenyl diphosphate + H(+)</text>
        <dbReference type="Rhea" id="RHEA:23708"/>
        <dbReference type="Rhea" id="RHEA-COMP:9602"/>
        <dbReference type="Rhea" id="RHEA-COMP:9603"/>
        <dbReference type="ChEBI" id="CHEBI:15378"/>
        <dbReference type="ChEBI" id="CHEBI:58405"/>
        <dbReference type="ChEBI" id="CHEBI:60033"/>
        <dbReference type="ChEBI" id="CHEBI:78435"/>
        <dbReference type="EC" id="2.4.99.28"/>
    </reaction>
</comment>
<evidence type="ECO:0000256" key="14">
    <source>
        <dbReference type="ARBA" id="ARBA00023316"/>
    </source>
</evidence>
<dbReference type="InterPro" id="IPR001460">
    <property type="entry name" value="PCN-bd_Tpept"/>
</dbReference>
<evidence type="ECO:0000256" key="3">
    <source>
        <dbReference type="ARBA" id="ARBA00007739"/>
    </source>
</evidence>
<dbReference type="InterPro" id="IPR012338">
    <property type="entry name" value="Beta-lactam/transpept-like"/>
</dbReference>
<dbReference type="InterPro" id="IPR023346">
    <property type="entry name" value="Lysozyme-like_dom_sf"/>
</dbReference>
<keyword evidence="4" id="KW-1003">Cell membrane</keyword>
<evidence type="ECO:0000259" key="18">
    <source>
        <dbReference type="Pfam" id="PF00912"/>
    </source>
</evidence>
<comment type="caution">
    <text evidence="19">The sequence shown here is derived from an EMBL/GenBank/DDBJ whole genome shotgun (WGS) entry which is preliminary data.</text>
</comment>
<keyword evidence="8" id="KW-0808">Transferase</keyword>
<dbReference type="GO" id="GO:0009252">
    <property type="term" value="P:peptidoglycan biosynthetic process"/>
    <property type="evidence" value="ECO:0007669"/>
    <property type="project" value="UniProtKB-KW"/>
</dbReference>
<name>A0A3A9JXH0_9BACI</name>
<organism evidence="19 20">
    <name type="scientific">Salipaludibacillus neizhouensis</name>
    <dbReference type="NCBI Taxonomy" id="885475"/>
    <lineage>
        <taxon>Bacteria</taxon>
        <taxon>Bacillati</taxon>
        <taxon>Bacillota</taxon>
        <taxon>Bacilli</taxon>
        <taxon>Bacillales</taxon>
        <taxon>Bacillaceae</taxon>
    </lineage>
</organism>
<evidence type="ECO:0000256" key="11">
    <source>
        <dbReference type="ARBA" id="ARBA00022984"/>
    </source>
</evidence>
<evidence type="ECO:0000256" key="10">
    <source>
        <dbReference type="ARBA" id="ARBA00022960"/>
    </source>
</evidence>
<comment type="similarity">
    <text evidence="3">In the N-terminal section; belongs to the glycosyltransferase 51 family.</text>
</comment>
<dbReference type="EMBL" id="PDOE01000014">
    <property type="protein sequence ID" value="RKL65584.1"/>
    <property type="molecule type" value="Genomic_DNA"/>
</dbReference>
<evidence type="ECO:0000256" key="1">
    <source>
        <dbReference type="ARBA" id="ARBA00004236"/>
    </source>
</evidence>
<dbReference type="GO" id="GO:0008360">
    <property type="term" value="P:regulation of cell shape"/>
    <property type="evidence" value="ECO:0007669"/>
    <property type="project" value="UniProtKB-KW"/>
</dbReference>
<evidence type="ECO:0000256" key="6">
    <source>
        <dbReference type="ARBA" id="ARBA00022670"/>
    </source>
</evidence>
<evidence type="ECO:0000256" key="16">
    <source>
        <dbReference type="ARBA" id="ARBA00049902"/>
    </source>
</evidence>
<keyword evidence="6" id="KW-0645">Protease</keyword>
<evidence type="ECO:0000256" key="7">
    <source>
        <dbReference type="ARBA" id="ARBA00022676"/>
    </source>
</evidence>
<gene>
    <name evidence="19" type="ORF">CR203_19885</name>
</gene>
<dbReference type="GO" id="GO:0008955">
    <property type="term" value="F:peptidoglycan glycosyltransferase activity"/>
    <property type="evidence" value="ECO:0007669"/>
    <property type="project" value="UniProtKB-EC"/>
</dbReference>
<keyword evidence="11" id="KW-0573">Peptidoglycan synthesis</keyword>
<evidence type="ECO:0000256" key="8">
    <source>
        <dbReference type="ARBA" id="ARBA00022679"/>
    </source>
</evidence>
<evidence type="ECO:0000259" key="17">
    <source>
        <dbReference type="Pfam" id="PF00905"/>
    </source>
</evidence>
<evidence type="ECO:0000256" key="13">
    <source>
        <dbReference type="ARBA" id="ARBA00023268"/>
    </source>
</evidence>
<dbReference type="GO" id="GO:0005886">
    <property type="term" value="C:plasma membrane"/>
    <property type="evidence" value="ECO:0007669"/>
    <property type="project" value="UniProtKB-SubCell"/>
</dbReference>
<keyword evidence="10" id="KW-0133">Cell shape</keyword>
<dbReference type="Gene3D" id="1.10.3810.10">
    <property type="entry name" value="Biosynthetic peptidoglycan transglycosylase-like"/>
    <property type="match status" value="1"/>
</dbReference>
<keyword evidence="20" id="KW-1185">Reference proteome</keyword>
<keyword evidence="9" id="KW-0378">Hydrolase</keyword>
<evidence type="ECO:0000313" key="20">
    <source>
        <dbReference type="Proteomes" id="UP000281498"/>
    </source>
</evidence>
<dbReference type="InterPro" id="IPR036950">
    <property type="entry name" value="PBP_transglycosylase"/>
</dbReference>
<keyword evidence="5" id="KW-0121">Carboxypeptidase</keyword>
<dbReference type="GO" id="GO:0009002">
    <property type="term" value="F:serine-type D-Ala-D-Ala carboxypeptidase activity"/>
    <property type="evidence" value="ECO:0007669"/>
    <property type="project" value="UniProtKB-EC"/>
</dbReference>
<accession>A0A3A9JXH0</accession>
<evidence type="ECO:0000256" key="12">
    <source>
        <dbReference type="ARBA" id="ARBA00023136"/>
    </source>
</evidence>
<feature type="domain" description="Penicillin-binding protein transpeptidase" evidence="17">
    <location>
        <begin position="350"/>
        <end position="584"/>
    </location>
</feature>
<reference evidence="19 20" key="1">
    <citation type="submission" date="2017-10" db="EMBL/GenBank/DDBJ databases">
        <title>Bacillus sp. nov., a halophilic bacterium isolated from a Keqin Lake.</title>
        <authorList>
            <person name="Wang H."/>
        </authorList>
    </citation>
    <scope>NUCLEOTIDE SEQUENCE [LARGE SCALE GENOMIC DNA]</scope>
    <source>
        <strain evidence="19 20">KCTC 13187</strain>
    </source>
</reference>
<evidence type="ECO:0000313" key="19">
    <source>
        <dbReference type="EMBL" id="RKL65584.1"/>
    </source>
</evidence>
<evidence type="ECO:0000256" key="2">
    <source>
        <dbReference type="ARBA" id="ARBA00007090"/>
    </source>
</evidence>
<dbReference type="GO" id="GO:0006508">
    <property type="term" value="P:proteolysis"/>
    <property type="evidence" value="ECO:0007669"/>
    <property type="project" value="UniProtKB-KW"/>
</dbReference>
<keyword evidence="14" id="KW-0961">Cell wall biogenesis/degradation</keyword>
<dbReference type="AlphaFoldDB" id="A0A3A9JXH0"/>
<feature type="domain" description="Glycosyl transferase family 51" evidence="18">
    <location>
        <begin position="60"/>
        <end position="236"/>
    </location>
</feature>
<dbReference type="PANTHER" id="PTHR32282">
    <property type="entry name" value="BINDING PROTEIN TRANSPEPTIDASE, PUTATIVE-RELATED"/>
    <property type="match status" value="1"/>
</dbReference>
<evidence type="ECO:0000256" key="9">
    <source>
        <dbReference type="ARBA" id="ARBA00022801"/>
    </source>
</evidence>
<dbReference type="Pfam" id="PF00905">
    <property type="entry name" value="Transpeptidase"/>
    <property type="match status" value="1"/>
</dbReference>
<dbReference type="SUPFAM" id="SSF56601">
    <property type="entry name" value="beta-lactamase/transpeptidase-like"/>
    <property type="match status" value="1"/>
</dbReference>
<evidence type="ECO:0000256" key="5">
    <source>
        <dbReference type="ARBA" id="ARBA00022645"/>
    </source>
</evidence>
<keyword evidence="13" id="KW-0511">Multifunctional enzyme</keyword>
<dbReference type="GO" id="GO:0030288">
    <property type="term" value="C:outer membrane-bounded periplasmic space"/>
    <property type="evidence" value="ECO:0007669"/>
    <property type="project" value="TreeGrafter"/>
</dbReference>
<dbReference type="Proteomes" id="UP000281498">
    <property type="component" value="Unassembled WGS sequence"/>
</dbReference>
<evidence type="ECO:0000256" key="4">
    <source>
        <dbReference type="ARBA" id="ARBA00022475"/>
    </source>
</evidence>
<comment type="similarity">
    <text evidence="2">In the C-terminal section; belongs to the transpeptidase family.</text>
</comment>
<dbReference type="RefSeq" id="WP_110936922.1">
    <property type="nucleotide sequence ID" value="NZ_KZ614146.1"/>
</dbReference>
<keyword evidence="7" id="KW-0328">Glycosyltransferase</keyword>
<dbReference type="FunFam" id="1.10.3810.10:FF:000001">
    <property type="entry name" value="Penicillin-binding protein 1A"/>
    <property type="match status" value="1"/>
</dbReference>
<comment type="subcellular location">
    <subcellularLocation>
        <location evidence="1">Cell membrane</location>
    </subcellularLocation>
</comment>
<protein>
    <submittedName>
        <fullName evidence="19">Penicillin-binding protein</fullName>
    </submittedName>
</protein>
<dbReference type="GO" id="GO:0008658">
    <property type="term" value="F:penicillin binding"/>
    <property type="evidence" value="ECO:0007669"/>
    <property type="project" value="InterPro"/>
</dbReference>
<sequence length="622" mass="70274">MRIMIGNFFILLFVSVFSLFFMWTARELSSVKSLDNFLDETIQLEDIILTYNSKILDHDGNIISDIYSEENRIAVSYSNIPSKFIEAFVAAEDQKFYVHKGFDTGGIARAFLVNLQNKSIEQGGSTLTQQLARNLYLTHSQTYERKLTELLYAYHLEKKFSKNDIMEMYLNTVYFSNGVYGIEAASNYYFSKKTDELSIAEIAFLSSIPNSPAHYNPLTNSENTHQRKEWILEKMHENQFITDKELEESLEDMITLEIYEKKDSFPDYVTYVHYELKQIVSAEEGFVQKIHSASSQEERTSFEEKLAKRVDELISSGITIETALNPSIQTHALSTINRLLENSPIQAATSIIDHEQAEIVAITGGVSYDKFNFHRGFQAYRQPGSVIKPLLVYAPLLEETSLNMASVIDAGPINRNGYSPNNFGGAIYGKATIETALKNSYNTAAVRMLDTVGIETAFSYVDQFNFAKVSSSDYKLPSALGGFEHGMTVNELTQAYSTFSTDGVYHSPKAIRNIMDADGEVLYSMEKENLEIWSEDTIADLRKMLAKVVSEGTGKAARLNRAGYTGGKTGTTNEFHDLWFIGMNDRYTTGLWMGKDEPSSLINESSQNLHTKLWRDIMNGIN</sequence>